<sequence>MQAYMILSSASSHRLVNEAREKVLNKFSTSCVLGIAQWTVSTATLCLFRAQLYDVGLSRLPKSDPRYGNLEAYTLHFAEHEGGAALLEKVKKLFAGNDPNGALEAASKA</sequence>
<protein>
    <submittedName>
        <fullName evidence="1">Uncharacterized protein</fullName>
    </submittedName>
</protein>
<reference evidence="1" key="1">
    <citation type="submission" date="2021-01" db="EMBL/GenBank/DDBJ databases">
        <title>Phytophthora aleatoria, a newly-described species from Pinus radiata is distinct from Phytophthora cactorum isolates based on comparative genomics.</title>
        <authorList>
            <person name="Mcdougal R."/>
            <person name="Panda P."/>
            <person name="Williams N."/>
            <person name="Studholme D.J."/>
        </authorList>
    </citation>
    <scope>NUCLEOTIDE SEQUENCE</scope>
    <source>
        <strain evidence="1">NZFS 4037</strain>
    </source>
</reference>
<keyword evidence="2" id="KW-1185">Reference proteome</keyword>
<dbReference type="Proteomes" id="UP000709295">
    <property type="component" value="Unassembled WGS sequence"/>
</dbReference>
<evidence type="ECO:0000313" key="1">
    <source>
        <dbReference type="EMBL" id="KAG6973861.1"/>
    </source>
</evidence>
<dbReference type="EMBL" id="JAENGY010000102">
    <property type="protein sequence ID" value="KAG6973861.1"/>
    <property type="molecule type" value="Genomic_DNA"/>
</dbReference>
<gene>
    <name evidence="1" type="ORF">JG688_00003339</name>
</gene>
<comment type="caution">
    <text evidence="1">The sequence shown here is derived from an EMBL/GenBank/DDBJ whole genome shotgun (WGS) entry which is preliminary data.</text>
</comment>
<organism evidence="1 2">
    <name type="scientific">Phytophthora aleatoria</name>
    <dbReference type="NCBI Taxonomy" id="2496075"/>
    <lineage>
        <taxon>Eukaryota</taxon>
        <taxon>Sar</taxon>
        <taxon>Stramenopiles</taxon>
        <taxon>Oomycota</taxon>
        <taxon>Peronosporomycetes</taxon>
        <taxon>Peronosporales</taxon>
        <taxon>Peronosporaceae</taxon>
        <taxon>Phytophthora</taxon>
    </lineage>
</organism>
<accession>A0A8J5MA45</accession>
<dbReference type="AlphaFoldDB" id="A0A8J5MA45"/>
<proteinExistence type="predicted"/>
<evidence type="ECO:0000313" key="2">
    <source>
        <dbReference type="Proteomes" id="UP000709295"/>
    </source>
</evidence>
<name>A0A8J5MA45_9STRA</name>